<sequence length="394" mass="43877">MIPRFNYSFSVREVWGAMSALFAKEPSGAPVYTRLFPAATVYEISSARAGIAYALAALQLPENARVGVQPYTCSSVMVAIQKAGFRLVFIDIDETLTLDTNDLADKLTGLDALIVTHTFGISAKVARIKELVEDLPVIEDCAHAFGSRYDGVQVGNFFDMAVFSFGNGKFPALGSGGLLVVNNRQYVDAVNERMHQLKPNSLFSELAFVGRQLIKSLLYSRVGYSLIYKFFSRRLADRGKQIDTHSGLENEIYRTVKGRLRTDVAEIQAAAIRQRRNALAIIDKHNATFNFIYNQDPDSTCFALVCLHEQRDDLFNHLIQGGIGAGKHFQHASLWASSFGYQRGDRPHFDQLVEQVITIPCHDALTQTDLSIIDEALARYAKRGSFREQLTAFS</sequence>
<dbReference type="InterPro" id="IPR015421">
    <property type="entry name" value="PyrdxlP-dep_Trfase_major"/>
</dbReference>
<dbReference type="SUPFAM" id="SSF53383">
    <property type="entry name" value="PLP-dependent transferases"/>
    <property type="match status" value="1"/>
</dbReference>
<dbReference type="InterPro" id="IPR015424">
    <property type="entry name" value="PyrdxlP-dep_Trfase"/>
</dbReference>
<dbReference type="PIRSF" id="PIRSF000390">
    <property type="entry name" value="PLP_StrS"/>
    <property type="match status" value="1"/>
</dbReference>
<evidence type="ECO:0000256" key="4">
    <source>
        <dbReference type="RuleBase" id="RU004508"/>
    </source>
</evidence>
<dbReference type="InterPro" id="IPR000653">
    <property type="entry name" value="DegT/StrS_aminotransferase"/>
</dbReference>
<dbReference type="PANTHER" id="PTHR30244:SF34">
    <property type="entry name" value="DTDP-4-AMINO-4,6-DIDEOXYGALACTOSE TRANSAMINASE"/>
    <property type="match status" value="1"/>
</dbReference>
<dbReference type="GO" id="GO:0008483">
    <property type="term" value="F:transaminase activity"/>
    <property type="evidence" value="ECO:0007669"/>
    <property type="project" value="UniProtKB-KW"/>
</dbReference>
<name>A0A927GCF4_9BACT</name>
<dbReference type="GO" id="GO:0000271">
    <property type="term" value="P:polysaccharide biosynthetic process"/>
    <property type="evidence" value="ECO:0007669"/>
    <property type="project" value="TreeGrafter"/>
</dbReference>
<keyword evidence="6" id="KW-1185">Reference proteome</keyword>
<dbReference type="Proteomes" id="UP000653797">
    <property type="component" value="Unassembled WGS sequence"/>
</dbReference>
<dbReference type="InterPro" id="IPR015422">
    <property type="entry name" value="PyrdxlP-dep_Trfase_small"/>
</dbReference>
<dbReference type="RefSeq" id="WP_191038220.1">
    <property type="nucleotide sequence ID" value="NZ_JACXAA010000002.1"/>
</dbReference>
<protein>
    <submittedName>
        <fullName evidence="5">DegT/DnrJ/EryC1/StrS family aminotransferase</fullName>
    </submittedName>
</protein>
<evidence type="ECO:0000256" key="1">
    <source>
        <dbReference type="ARBA" id="ARBA00037999"/>
    </source>
</evidence>
<evidence type="ECO:0000313" key="6">
    <source>
        <dbReference type="Proteomes" id="UP000653797"/>
    </source>
</evidence>
<dbReference type="Pfam" id="PF01041">
    <property type="entry name" value="DegT_DnrJ_EryC1"/>
    <property type="match status" value="2"/>
</dbReference>
<dbReference type="PANTHER" id="PTHR30244">
    <property type="entry name" value="TRANSAMINASE"/>
    <property type="match status" value="1"/>
</dbReference>
<feature type="modified residue" description="N6-(pyridoxal phosphate)lysine" evidence="3">
    <location>
        <position position="169"/>
    </location>
</feature>
<dbReference type="EMBL" id="JACXAA010000002">
    <property type="protein sequence ID" value="MBD2752588.1"/>
    <property type="molecule type" value="Genomic_DNA"/>
</dbReference>
<dbReference type="AlphaFoldDB" id="A0A927GCF4"/>
<comment type="similarity">
    <text evidence="1 4">Belongs to the DegT/DnrJ/EryC1 family.</text>
</comment>
<comment type="caution">
    <text evidence="5">The sequence shown here is derived from an EMBL/GenBank/DDBJ whole genome shotgun (WGS) entry which is preliminary data.</text>
</comment>
<dbReference type="Gene3D" id="3.40.640.10">
    <property type="entry name" value="Type I PLP-dependent aspartate aminotransferase-like (Major domain)"/>
    <property type="match status" value="1"/>
</dbReference>
<keyword evidence="5" id="KW-0808">Transferase</keyword>
<gene>
    <name evidence="5" type="ORF">IC230_06795</name>
</gene>
<proteinExistence type="inferred from homology"/>
<organism evidence="5 6">
    <name type="scientific">Spirosoma validum</name>
    <dbReference type="NCBI Taxonomy" id="2771355"/>
    <lineage>
        <taxon>Bacteria</taxon>
        <taxon>Pseudomonadati</taxon>
        <taxon>Bacteroidota</taxon>
        <taxon>Cytophagia</taxon>
        <taxon>Cytophagales</taxon>
        <taxon>Cytophagaceae</taxon>
        <taxon>Spirosoma</taxon>
    </lineage>
</organism>
<feature type="active site" description="Proton acceptor" evidence="2">
    <location>
        <position position="169"/>
    </location>
</feature>
<evidence type="ECO:0000256" key="2">
    <source>
        <dbReference type="PIRSR" id="PIRSR000390-1"/>
    </source>
</evidence>
<accession>A0A927GCF4</accession>
<evidence type="ECO:0000256" key="3">
    <source>
        <dbReference type="PIRSR" id="PIRSR000390-2"/>
    </source>
</evidence>
<evidence type="ECO:0000313" key="5">
    <source>
        <dbReference type="EMBL" id="MBD2752588.1"/>
    </source>
</evidence>
<keyword evidence="3 4" id="KW-0663">Pyridoxal phosphate</keyword>
<dbReference type="Gene3D" id="3.90.1150.10">
    <property type="entry name" value="Aspartate Aminotransferase, domain 1"/>
    <property type="match status" value="1"/>
</dbReference>
<reference evidence="5" key="1">
    <citation type="submission" date="2020-09" db="EMBL/GenBank/DDBJ databases">
        <authorList>
            <person name="Kim M.K."/>
        </authorList>
    </citation>
    <scope>NUCLEOTIDE SEQUENCE</scope>
    <source>
        <strain evidence="5">BT704</strain>
    </source>
</reference>
<dbReference type="GO" id="GO:0030170">
    <property type="term" value="F:pyridoxal phosphate binding"/>
    <property type="evidence" value="ECO:0007669"/>
    <property type="project" value="TreeGrafter"/>
</dbReference>
<keyword evidence="5" id="KW-0032">Aminotransferase</keyword>